<evidence type="ECO:0000256" key="1">
    <source>
        <dbReference type="SAM" id="Phobius"/>
    </source>
</evidence>
<keyword evidence="1" id="KW-0472">Membrane</keyword>
<feature type="transmembrane region" description="Helical" evidence="1">
    <location>
        <begin position="61"/>
        <end position="86"/>
    </location>
</feature>
<name>A0AAV7V5A8_PLEWA</name>
<dbReference type="AlphaFoldDB" id="A0AAV7V5A8"/>
<keyword evidence="1" id="KW-0812">Transmembrane</keyword>
<dbReference type="EMBL" id="JANPWB010000004">
    <property type="protein sequence ID" value="KAJ1195182.1"/>
    <property type="molecule type" value="Genomic_DNA"/>
</dbReference>
<gene>
    <name evidence="2" type="ORF">NDU88_004463</name>
</gene>
<keyword evidence="1" id="KW-1133">Transmembrane helix</keyword>
<comment type="caution">
    <text evidence="2">The sequence shown here is derived from an EMBL/GenBank/DDBJ whole genome shotgun (WGS) entry which is preliminary data.</text>
</comment>
<protein>
    <submittedName>
        <fullName evidence="2">Uncharacterized protein</fullName>
    </submittedName>
</protein>
<dbReference type="Proteomes" id="UP001066276">
    <property type="component" value="Chromosome 2_2"/>
</dbReference>
<evidence type="ECO:0000313" key="3">
    <source>
        <dbReference type="Proteomes" id="UP001066276"/>
    </source>
</evidence>
<evidence type="ECO:0000313" key="2">
    <source>
        <dbReference type="EMBL" id="KAJ1195182.1"/>
    </source>
</evidence>
<proteinExistence type="predicted"/>
<sequence length="89" mass="10088">MNLEWMIGRRGLSYQTVSSLWGDIRQGLRQDRAHGCVRVLFEGLSSEAWDGEKRLSTNNNVVVKIACICSFLVCAGWVPLAAWWFWALG</sequence>
<keyword evidence="3" id="KW-1185">Reference proteome</keyword>
<organism evidence="2 3">
    <name type="scientific">Pleurodeles waltl</name>
    <name type="common">Iberian ribbed newt</name>
    <dbReference type="NCBI Taxonomy" id="8319"/>
    <lineage>
        <taxon>Eukaryota</taxon>
        <taxon>Metazoa</taxon>
        <taxon>Chordata</taxon>
        <taxon>Craniata</taxon>
        <taxon>Vertebrata</taxon>
        <taxon>Euteleostomi</taxon>
        <taxon>Amphibia</taxon>
        <taxon>Batrachia</taxon>
        <taxon>Caudata</taxon>
        <taxon>Salamandroidea</taxon>
        <taxon>Salamandridae</taxon>
        <taxon>Pleurodelinae</taxon>
        <taxon>Pleurodeles</taxon>
    </lineage>
</organism>
<accession>A0AAV7V5A8</accession>
<reference evidence="2" key="1">
    <citation type="journal article" date="2022" name="bioRxiv">
        <title>Sequencing and chromosome-scale assembly of the giantPleurodeles waltlgenome.</title>
        <authorList>
            <person name="Brown T."/>
            <person name="Elewa A."/>
            <person name="Iarovenko S."/>
            <person name="Subramanian E."/>
            <person name="Araus A.J."/>
            <person name="Petzold A."/>
            <person name="Susuki M."/>
            <person name="Suzuki K.-i.T."/>
            <person name="Hayashi T."/>
            <person name="Toyoda A."/>
            <person name="Oliveira C."/>
            <person name="Osipova E."/>
            <person name="Leigh N.D."/>
            <person name="Simon A."/>
            <person name="Yun M.H."/>
        </authorList>
    </citation>
    <scope>NUCLEOTIDE SEQUENCE</scope>
    <source>
        <strain evidence="2">20211129_DDA</strain>
        <tissue evidence="2">Liver</tissue>
    </source>
</reference>